<evidence type="ECO:0000313" key="6">
    <source>
        <dbReference type="EnsemblMetazoa" id="CJA38244.1"/>
    </source>
</evidence>
<dbReference type="EnsemblMetazoa" id="CJA38244.1">
    <property type="protein sequence ID" value="CJA38244.1"/>
    <property type="gene ID" value="WBGene00214091"/>
</dbReference>
<comment type="subcellular location">
    <subcellularLocation>
        <location evidence="1">Nucleus</location>
    </subcellularLocation>
</comment>
<dbReference type="InterPro" id="IPR037867">
    <property type="entry name" value="Swd2/WDR82"/>
</dbReference>
<evidence type="ECO:0000256" key="2">
    <source>
        <dbReference type="ARBA" id="ARBA00022574"/>
    </source>
</evidence>
<proteinExistence type="predicted"/>
<accession>A0A8R1IUB4</accession>
<dbReference type="Gene3D" id="2.130.10.10">
    <property type="entry name" value="YVTN repeat-like/Quinoprotein amine dehydrogenase"/>
    <property type="match status" value="1"/>
</dbReference>
<dbReference type="GO" id="GO:0003682">
    <property type="term" value="F:chromatin binding"/>
    <property type="evidence" value="ECO:0007669"/>
    <property type="project" value="TreeGrafter"/>
</dbReference>
<keyword evidence="2 5" id="KW-0853">WD repeat</keyword>
<dbReference type="InterPro" id="IPR015943">
    <property type="entry name" value="WD40/YVTN_repeat-like_dom_sf"/>
</dbReference>
<dbReference type="PROSITE" id="PS50294">
    <property type="entry name" value="WD_REPEATS_REGION"/>
    <property type="match status" value="1"/>
</dbReference>
<evidence type="ECO:0000256" key="4">
    <source>
        <dbReference type="ARBA" id="ARBA00023242"/>
    </source>
</evidence>
<dbReference type="GO" id="GO:0048188">
    <property type="term" value="C:Set1C/COMPASS complex"/>
    <property type="evidence" value="ECO:0007669"/>
    <property type="project" value="TreeGrafter"/>
</dbReference>
<evidence type="ECO:0000256" key="1">
    <source>
        <dbReference type="ARBA" id="ARBA00004123"/>
    </source>
</evidence>
<keyword evidence="4" id="KW-0539">Nucleus</keyword>
<dbReference type="InterPro" id="IPR036322">
    <property type="entry name" value="WD40_repeat_dom_sf"/>
</dbReference>
<keyword evidence="3" id="KW-0677">Repeat</keyword>
<dbReference type="SUPFAM" id="SSF50978">
    <property type="entry name" value="WD40 repeat-like"/>
    <property type="match status" value="1"/>
</dbReference>
<evidence type="ECO:0000256" key="5">
    <source>
        <dbReference type="PROSITE-ProRule" id="PRU00221"/>
    </source>
</evidence>
<evidence type="ECO:0000313" key="7">
    <source>
        <dbReference type="Proteomes" id="UP000005237"/>
    </source>
</evidence>
<organism evidence="6 7">
    <name type="scientific">Caenorhabditis japonica</name>
    <dbReference type="NCBI Taxonomy" id="281687"/>
    <lineage>
        <taxon>Eukaryota</taxon>
        <taxon>Metazoa</taxon>
        <taxon>Ecdysozoa</taxon>
        <taxon>Nematoda</taxon>
        <taxon>Chromadorea</taxon>
        <taxon>Rhabditida</taxon>
        <taxon>Rhabditina</taxon>
        <taxon>Rhabditomorpha</taxon>
        <taxon>Rhabditoidea</taxon>
        <taxon>Rhabditidae</taxon>
        <taxon>Peloderinae</taxon>
        <taxon>Caenorhabditis</taxon>
    </lineage>
</organism>
<reference evidence="6" key="2">
    <citation type="submission" date="2022-06" db="UniProtKB">
        <authorList>
            <consortium name="EnsemblMetazoa"/>
        </authorList>
    </citation>
    <scope>IDENTIFICATION</scope>
    <source>
        <strain evidence="6">DF5081</strain>
    </source>
</reference>
<dbReference type="AlphaFoldDB" id="A0A8R1IUB4"/>
<dbReference type="Proteomes" id="UP000005237">
    <property type="component" value="Unassembled WGS sequence"/>
</dbReference>
<keyword evidence="7" id="KW-1185">Reference proteome</keyword>
<name>A0A8R1IUB4_CAEJA</name>
<sequence>MCDAEEHMIAMNLASFKALTPTKKFMETKNEMRNLSYSNDGFGMVVSGEDVIFVYDLNEGTKVKSIECMKYGVGVVNYFDKDLCLHTSNSQKIVEHHVRLLNIQTKAYVKYFLGHTKTVNGIVKKPQDPPNFLTSSLDKTIRFWDSRTYENIRIEPSLYNRLFDDLLDNENAALVMDALLKRLKEGFPIDKLAERLILISGLSRFELVIALMSDKDREIIKAISEYLTPEDAAIVRIKYDFLLFFFRCC</sequence>
<dbReference type="PANTHER" id="PTHR19861:SF4">
    <property type="entry name" value="WD_REPEATS_REGION DOMAIN-CONTAINING PROTEIN"/>
    <property type="match status" value="1"/>
</dbReference>
<protein>
    <submittedName>
        <fullName evidence="6">WD_REPEATS_REGION domain-containing protein</fullName>
    </submittedName>
</protein>
<dbReference type="PROSITE" id="PS50082">
    <property type="entry name" value="WD_REPEATS_2"/>
    <property type="match status" value="1"/>
</dbReference>
<dbReference type="SMART" id="SM00320">
    <property type="entry name" value="WD40"/>
    <property type="match status" value="2"/>
</dbReference>
<feature type="repeat" description="WD" evidence="5">
    <location>
        <begin position="112"/>
        <end position="154"/>
    </location>
</feature>
<dbReference type="PANTHER" id="PTHR19861">
    <property type="entry name" value="WD40 REPEAT PROTEIN SWD2"/>
    <property type="match status" value="1"/>
</dbReference>
<reference evidence="7" key="1">
    <citation type="submission" date="2010-08" db="EMBL/GenBank/DDBJ databases">
        <authorList>
            <consortium name="Caenorhabditis japonica Sequencing Consortium"/>
            <person name="Wilson R.K."/>
        </authorList>
    </citation>
    <scope>NUCLEOTIDE SEQUENCE [LARGE SCALE GENOMIC DNA]</scope>
    <source>
        <strain evidence="7">DF5081</strain>
    </source>
</reference>
<evidence type="ECO:0000256" key="3">
    <source>
        <dbReference type="ARBA" id="ARBA00022737"/>
    </source>
</evidence>
<dbReference type="InterPro" id="IPR001680">
    <property type="entry name" value="WD40_rpt"/>
</dbReference>